<dbReference type="Proteomes" id="UP000199469">
    <property type="component" value="Unassembled WGS sequence"/>
</dbReference>
<proteinExistence type="inferred from homology"/>
<keyword evidence="5 7" id="KW-0472">Membrane</keyword>
<dbReference type="RefSeq" id="WP_089791664.1">
    <property type="nucleotide sequence ID" value="NZ_FOIU01000001.1"/>
</dbReference>
<dbReference type="STRING" id="356305.SAMN05421841_1825"/>
<dbReference type="PROSITE" id="PS52016">
    <property type="entry name" value="TONB_DEPENDENT_REC_3"/>
    <property type="match status" value="1"/>
</dbReference>
<dbReference type="Gene3D" id="2.40.170.20">
    <property type="entry name" value="TonB-dependent receptor, beta-barrel domain"/>
    <property type="match status" value="1"/>
</dbReference>
<dbReference type="SUPFAM" id="SSF56935">
    <property type="entry name" value="Porins"/>
    <property type="match status" value="1"/>
</dbReference>
<name>A0A1I0QDF0_9FLAO</name>
<evidence type="ECO:0000256" key="5">
    <source>
        <dbReference type="ARBA" id="ARBA00023136"/>
    </source>
</evidence>
<accession>A0A1I0QDF0</accession>
<dbReference type="InterPro" id="IPR037066">
    <property type="entry name" value="Plug_dom_sf"/>
</dbReference>
<keyword evidence="2 7" id="KW-0813">Transport</keyword>
<keyword evidence="6 7" id="KW-0998">Cell outer membrane</keyword>
<feature type="domain" description="TonB-dependent receptor plug" evidence="8">
    <location>
        <begin position="223"/>
        <end position="348"/>
    </location>
</feature>
<dbReference type="Pfam" id="PF07715">
    <property type="entry name" value="Plug"/>
    <property type="match status" value="1"/>
</dbReference>
<dbReference type="GO" id="GO:0009279">
    <property type="term" value="C:cell outer membrane"/>
    <property type="evidence" value="ECO:0007669"/>
    <property type="project" value="UniProtKB-SubCell"/>
</dbReference>
<organism evidence="9 10">
    <name type="scientific">Chryseobacterium wanjuense</name>
    <dbReference type="NCBI Taxonomy" id="356305"/>
    <lineage>
        <taxon>Bacteria</taxon>
        <taxon>Pseudomonadati</taxon>
        <taxon>Bacteroidota</taxon>
        <taxon>Flavobacteriia</taxon>
        <taxon>Flavobacteriales</taxon>
        <taxon>Weeksellaceae</taxon>
        <taxon>Chryseobacterium group</taxon>
        <taxon>Chryseobacterium</taxon>
    </lineage>
</organism>
<keyword evidence="3 7" id="KW-1134">Transmembrane beta strand</keyword>
<dbReference type="InterPro" id="IPR039426">
    <property type="entry name" value="TonB-dep_rcpt-like"/>
</dbReference>
<evidence type="ECO:0000256" key="7">
    <source>
        <dbReference type="PROSITE-ProRule" id="PRU01360"/>
    </source>
</evidence>
<evidence type="ECO:0000313" key="9">
    <source>
        <dbReference type="EMBL" id="SEW24919.1"/>
    </source>
</evidence>
<keyword evidence="4 7" id="KW-0812">Transmembrane</keyword>
<dbReference type="InterPro" id="IPR036942">
    <property type="entry name" value="Beta-barrel_TonB_sf"/>
</dbReference>
<evidence type="ECO:0000256" key="3">
    <source>
        <dbReference type="ARBA" id="ARBA00022452"/>
    </source>
</evidence>
<dbReference type="InterPro" id="IPR008969">
    <property type="entry name" value="CarboxyPept-like_regulatory"/>
</dbReference>
<evidence type="ECO:0000256" key="6">
    <source>
        <dbReference type="ARBA" id="ARBA00023237"/>
    </source>
</evidence>
<dbReference type="EMBL" id="FOIU01000001">
    <property type="protein sequence ID" value="SEW24919.1"/>
    <property type="molecule type" value="Genomic_DNA"/>
</dbReference>
<dbReference type="NCBIfam" id="TIGR04056">
    <property type="entry name" value="OMP_RagA_SusC"/>
    <property type="match status" value="1"/>
</dbReference>
<reference evidence="10" key="1">
    <citation type="submission" date="2016-10" db="EMBL/GenBank/DDBJ databases">
        <authorList>
            <person name="Varghese N."/>
            <person name="Submissions S."/>
        </authorList>
    </citation>
    <scope>NUCLEOTIDE SEQUENCE [LARGE SCALE GENOMIC DNA]</scope>
    <source>
        <strain evidence="10">DSM 17724</strain>
    </source>
</reference>
<comment type="similarity">
    <text evidence="7">Belongs to the TonB-dependent receptor family.</text>
</comment>
<gene>
    <name evidence="9" type="ORF">SAMN05421841_1825</name>
</gene>
<dbReference type="AlphaFoldDB" id="A0A1I0QDF0"/>
<dbReference type="NCBIfam" id="TIGR04057">
    <property type="entry name" value="SusC_RagA_signa"/>
    <property type="match status" value="1"/>
</dbReference>
<evidence type="ECO:0000256" key="1">
    <source>
        <dbReference type="ARBA" id="ARBA00004571"/>
    </source>
</evidence>
<evidence type="ECO:0000313" key="10">
    <source>
        <dbReference type="Proteomes" id="UP000199469"/>
    </source>
</evidence>
<evidence type="ECO:0000256" key="4">
    <source>
        <dbReference type="ARBA" id="ARBA00022692"/>
    </source>
</evidence>
<dbReference type="InterPro" id="IPR023997">
    <property type="entry name" value="TonB-dep_OMP_SusC/RagA_CS"/>
</dbReference>
<dbReference type="Gene3D" id="2.170.130.10">
    <property type="entry name" value="TonB-dependent receptor, plug domain"/>
    <property type="match status" value="1"/>
</dbReference>
<keyword evidence="10" id="KW-1185">Reference proteome</keyword>
<protein>
    <submittedName>
        <fullName evidence="9">TonB-linked outer membrane protein, SusC/RagA family</fullName>
    </submittedName>
</protein>
<dbReference type="SUPFAM" id="SSF49464">
    <property type="entry name" value="Carboxypeptidase regulatory domain-like"/>
    <property type="match status" value="1"/>
</dbReference>
<comment type="subcellular location">
    <subcellularLocation>
        <location evidence="1 7">Cell outer membrane</location>
        <topology evidence="1 7">Multi-pass membrane protein</topology>
    </subcellularLocation>
</comment>
<sequence>MQTIVKPAQTCLCLLILLLLLLYPDLQMKGYSSTFQDKISISVRDASLADLLRQIAKKAETTIWFKNDDVSSYRGISYEAKNKTVDEILHQLLDNKGFLVTDLGNNSFGIKKKTETNLMAAPMDTIALVRGKITDERGTPLIGANILIKGTGKGASTGNDGSFMISNVKISSRTAVVSMVGYSTIESQIPGSNFLSVSLKAVSSILDEAIIVAYGTKIKRFATENTISIKSKDIENQPVGNPMLALQGRVPGLMIEQASGFAGSGVKVRLQGQNSISRGNDPFYVIDGVPYQSQLLPNFGSILGTSGSASAIPGNPLAFINPADIESIDILKDADATAIYGARAANGAILITTKKGKAGTMHVSLNVQTGYGQVPRRLQLLNTAQYIAMRKETKMNDGQPIGDNDFDINGTWSDKTEHDWQKELIGGKANYNDAQVSLSGGSSNVQYLVGTGFHRETTVFPTDLADKKINVHFNVSTSSNDRRFSATFSGSFLNDDNRLPNIDLTKNAMTLAPNAPDLRKPDGSLNWGVNDRGYSTLGTSHPLAKITALYKSKTDNVIANAALNYNILRTLTFKTNIGYNSLSTDELITNPVSVWAPEYAVYVTRTASYGNNTVKTWLVEPQLSFEHQFSTSKLSALAGATVQQMNSNRKLINGTGYASDGVLENVGAATSVSIPPGFTIISRYKYNAGFFRINYNLEDKYILNLSGRRDGSSRYGSANRFHNFGAVGAAWLFSSEKFFSSLSKVIDFGKIRMSYGITGNDQIGDYTYLSLYNYNTPPVPYGGGSSLIQNKLSNPYVQWEETKKLSLGLDLGLFSDRILLTGNYFSNRSSNLIYFAQLPSTAGPRYLDVNLPAVVRNSGLEVLVNTVNISKKDFKWSSTFNITVSRNRLKRFDDLSTSIYATDFVIGQPINILKAYAYRGVDSKDGYYRYADQKGDLTDDPNADPANRTVVINRDPKFFGGFGNTISYKGIQLDFLFQFVKQVAPRYWPEIPGVNMVNQPASLLDRWQKPGDIKPFQKVTATDFKTIGAYYNMFNSDAFYVDGSYIRLKNVSLSWTLPASFRKGLSLENGRVFINAQNVLTITSYKGLDPESQSSVSLPPLRVLTAGFQLTF</sequence>
<dbReference type="OrthoDB" id="9768177at2"/>
<dbReference type="Gene3D" id="2.60.40.1120">
    <property type="entry name" value="Carboxypeptidase-like, regulatory domain"/>
    <property type="match status" value="1"/>
</dbReference>
<dbReference type="InterPro" id="IPR012910">
    <property type="entry name" value="Plug_dom"/>
</dbReference>
<dbReference type="InterPro" id="IPR023996">
    <property type="entry name" value="TonB-dep_OMP_SusC/RagA"/>
</dbReference>
<dbReference type="Pfam" id="PF13715">
    <property type="entry name" value="CarbopepD_reg_2"/>
    <property type="match status" value="1"/>
</dbReference>
<evidence type="ECO:0000259" key="8">
    <source>
        <dbReference type="Pfam" id="PF07715"/>
    </source>
</evidence>
<evidence type="ECO:0000256" key="2">
    <source>
        <dbReference type="ARBA" id="ARBA00022448"/>
    </source>
</evidence>